<dbReference type="InterPro" id="IPR003439">
    <property type="entry name" value="ABC_transporter-like_ATP-bd"/>
</dbReference>
<evidence type="ECO:0000256" key="5">
    <source>
        <dbReference type="ARBA" id="ARBA00022741"/>
    </source>
</evidence>
<evidence type="ECO:0000256" key="2">
    <source>
        <dbReference type="ARBA" id="ARBA00022448"/>
    </source>
</evidence>
<dbReference type="SUPFAM" id="SSF52540">
    <property type="entry name" value="P-loop containing nucleoside triphosphate hydrolases"/>
    <property type="match status" value="1"/>
</dbReference>
<dbReference type="Pfam" id="PF02687">
    <property type="entry name" value="FtsX"/>
    <property type="match status" value="1"/>
</dbReference>
<proteinExistence type="inferred from homology"/>
<feature type="transmembrane region" description="Helical" evidence="10">
    <location>
        <begin position="751"/>
        <end position="773"/>
    </location>
</feature>
<keyword evidence="4 10" id="KW-0812">Transmembrane</keyword>
<evidence type="ECO:0000256" key="9">
    <source>
        <dbReference type="ARBA" id="ARBA00038388"/>
    </source>
</evidence>
<dbReference type="RefSeq" id="WP_126999318.1">
    <property type="nucleotide sequence ID" value="NZ_CP034346.1"/>
</dbReference>
<dbReference type="InterPro" id="IPR017911">
    <property type="entry name" value="MacB-like_ATP-bd"/>
</dbReference>
<evidence type="ECO:0000256" key="7">
    <source>
        <dbReference type="ARBA" id="ARBA00022989"/>
    </source>
</evidence>
<dbReference type="SMART" id="SM00382">
    <property type="entry name" value="AAA"/>
    <property type="match status" value="1"/>
</dbReference>
<dbReference type="Pfam" id="PF00005">
    <property type="entry name" value="ABC_tran"/>
    <property type="match status" value="1"/>
</dbReference>
<reference evidence="13" key="1">
    <citation type="submission" date="2018-12" db="EMBL/GenBank/DDBJ databases">
        <title>Complete genome sequence of Paenibacillus sp. MBLB1234.</title>
        <authorList>
            <person name="Nam Y.-D."/>
            <person name="Kang J."/>
            <person name="Chung W.-H."/>
            <person name="Park Y.S."/>
        </authorList>
    </citation>
    <scope>NUCLEOTIDE SEQUENCE [LARGE SCALE GENOMIC DNA]</scope>
    <source>
        <strain evidence="13">MBLB1234</strain>
    </source>
</reference>
<feature type="domain" description="ABC transporter" evidence="11">
    <location>
        <begin position="4"/>
        <end position="241"/>
    </location>
</feature>
<dbReference type="CDD" id="cd03255">
    <property type="entry name" value="ABC_MJ0796_LolCDE_FtsE"/>
    <property type="match status" value="1"/>
</dbReference>
<comment type="similarity">
    <text evidence="9">Belongs to the ABC transporter superfamily. Macrolide exporter (TC 3.A.1.122) family.</text>
</comment>
<dbReference type="Proteomes" id="UP000270678">
    <property type="component" value="Chromosome"/>
</dbReference>
<dbReference type="PROSITE" id="PS50893">
    <property type="entry name" value="ABC_TRANSPORTER_2"/>
    <property type="match status" value="1"/>
</dbReference>
<dbReference type="InterPro" id="IPR027417">
    <property type="entry name" value="P-loop_NTPase"/>
</dbReference>
<feature type="transmembrane region" description="Helical" evidence="10">
    <location>
        <begin position="707"/>
        <end position="731"/>
    </location>
</feature>
<protein>
    <submittedName>
        <fullName evidence="12">ATP-binding cassette domain-containing protein</fullName>
    </submittedName>
</protein>
<evidence type="ECO:0000256" key="8">
    <source>
        <dbReference type="ARBA" id="ARBA00023136"/>
    </source>
</evidence>
<dbReference type="FunFam" id="3.40.50.300:FF:000032">
    <property type="entry name" value="Export ABC transporter ATP-binding protein"/>
    <property type="match status" value="1"/>
</dbReference>
<evidence type="ECO:0000313" key="12">
    <source>
        <dbReference type="EMBL" id="AZS15562.1"/>
    </source>
</evidence>
<keyword evidence="2" id="KW-0813">Transport</keyword>
<dbReference type="GO" id="GO:0005886">
    <property type="term" value="C:plasma membrane"/>
    <property type="evidence" value="ECO:0007669"/>
    <property type="project" value="UniProtKB-SubCell"/>
</dbReference>
<dbReference type="OrthoDB" id="2079174at2"/>
<evidence type="ECO:0000259" key="11">
    <source>
        <dbReference type="PROSITE" id="PS50893"/>
    </source>
</evidence>
<comment type="subcellular location">
    <subcellularLocation>
        <location evidence="1">Cell inner membrane</location>
        <topology evidence="1">Multi-pass membrane protein</topology>
    </subcellularLocation>
</comment>
<dbReference type="GO" id="GO:0005524">
    <property type="term" value="F:ATP binding"/>
    <property type="evidence" value="ECO:0007669"/>
    <property type="project" value="UniProtKB-KW"/>
</dbReference>
<dbReference type="KEGG" id="plut:EI981_14640"/>
<evidence type="ECO:0000256" key="3">
    <source>
        <dbReference type="ARBA" id="ARBA00022475"/>
    </source>
</evidence>
<keyword evidence="13" id="KW-1185">Reference proteome</keyword>
<gene>
    <name evidence="12" type="ORF">EI981_14640</name>
</gene>
<dbReference type="Gene3D" id="3.40.50.300">
    <property type="entry name" value="P-loop containing nucleotide triphosphate hydrolases"/>
    <property type="match status" value="1"/>
</dbReference>
<keyword evidence="3" id="KW-1003">Cell membrane</keyword>
<dbReference type="GO" id="GO:0016887">
    <property type="term" value="F:ATP hydrolysis activity"/>
    <property type="evidence" value="ECO:0007669"/>
    <property type="project" value="InterPro"/>
</dbReference>
<organism evidence="12 13">
    <name type="scientific">Paenibacillus lutimineralis</name>
    <dbReference type="NCBI Taxonomy" id="2707005"/>
    <lineage>
        <taxon>Bacteria</taxon>
        <taxon>Bacillati</taxon>
        <taxon>Bacillota</taxon>
        <taxon>Bacilli</taxon>
        <taxon>Bacillales</taxon>
        <taxon>Paenibacillaceae</taxon>
        <taxon>Paenibacillus</taxon>
    </lineage>
</organism>
<dbReference type="EMBL" id="CP034346">
    <property type="protein sequence ID" value="AZS15562.1"/>
    <property type="molecule type" value="Genomic_DNA"/>
</dbReference>
<sequence>MQKLKLEKIKKTYNSGEVVTALKGISLGFRENELVSILGPSGCGKTTLLNIIGGLDRYDSGDLVINGLSTKEFKNSDWDAYRNRSIGFVFQSYNLIGHQTVLQNVEIAMTLSGVSTSERKQRAKQALTEVGLAEHLNKKPNQLSGGQMQRVAIARALVNDPDIILADEPTGALDSHTSIQVMDILKEVAKTRLVIMVTHNGELAEEYSDRIIRFLDGEVQSDSNPIAEAETEKASQQTAKEQKFKKTSMSLITATALSFKNLLTKRGRTLITAFAGSIGIIGVALVLALSNGLSTYMNSMQSDTLSSFPITIGTGEQIIDLTERGPGGLEGNNDAAGYTEYPKDNVMYSYDSEKNSTKHSNIITEDYLNYIGKLETELPNAVNNISYRHGVNINLLAKGQGTAVKFETTSAPSGMGMMMGNNSTYLQELPENNDFVLSQYDLIGEGGRMPAGKNEVVLVVDKYNRIDKAFFEKLGITEDTENYKLTDFIGKTILKVIPNDDYYTRNGDLFTAAAPTDYEKLYDSDTGTKLTITGILRSKEDVSSSYLSPGIAYTTALTADVVEDAQKSEIATVQKDSDKDVMLGTPLDNKAKDNALIMLGADTTPTGINIYPKVYDSKDKVKEYLDQYNDDKSDDNKLIYSDMAEMISSITGTLLDTVTYVLTGFAAISLLVSTIMIGIITYVSVIERTKEIGILRSVGARKKDISRLFNAETLIIGFTAGMIGVGLSYLLEIPINTIISNLAGISGVANLNPLHAAVLVAGSMILTLIAGFIPSRMAAKKDPVVALRSE</sequence>
<dbReference type="PANTHER" id="PTHR42798">
    <property type="entry name" value="LIPOPROTEIN-RELEASING SYSTEM ATP-BINDING PROTEIN LOLD"/>
    <property type="match status" value="1"/>
</dbReference>
<dbReference type="InterPro" id="IPR003838">
    <property type="entry name" value="ABC3_permease_C"/>
</dbReference>
<evidence type="ECO:0000256" key="4">
    <source>
        <dbReference type="ARBA" id="ARBA00022692"/>
    </source>
</evidence>
<keyword evidence="5" id="KW-0547">Nucleotide-binding</keyword>
<dbReference type="PROSITE" id="PS00211">
    <property type="entry name" value="ABC_TRANSPORTER_1"/>
    <property type="match status" value="1"/>
</dbReference>
<name>A0A3Q9IBT7_9BACL</name>
<feature type="transmembrane region" description="Helical" evidence="10">
    <location>
        <begin position="660"/>
        <end position="686"/>
    </location>
</feature>
<dbReference type="AlphaFoldDB" id="A0A3Q9IBT7"/>
<evidence type="ECO:0000313" key="13">
    <source>
        <dbReference type="Proteomes" id="UP000270678"/>
    </source>
</evidence>
<evidence type="ECO:0000256" key="1">
    <source>
        <dbReference type="ARBA" id="ARBA00004429"/>
    </source>
</evidence>
<evidence type="ECO:0000256" key="10">
    <source>
        <dbReference type="SAM" id="Phobius"/>
    </source>
</evidence>
<dbReference type="InterPro" id="IPR017871">
    <property type="entry name" value="ABC_transporter-like_CS"/>
</dbReference>
<keyword evidence="6 12" id="KW-0067">ATP-binding</keyword>
<dbReference type="PANTHER" id="PTHR42798:SF6">
    <property type="entry name" value="CELL DIVISION ATP-BINDING PROTEIN FTSE"/>
    <property type="match status" value="1"/>
</dbReference>
<keyword evidence="7 10" id="KW-1133">Transmembrane helix</keyword>
<keyword evidence="8 10" id="KW-0472">Membrane</keyword>
<dbReference type="GO" id="GO:0022857">
    <property type="term" value="F:transmembrane transporter activity"/>
    <property type="evidence" value="ECO:0007669"/>
    <property type="project" value="UniProtKB-ARBA"/>
</dbReference>
<evidence type="ECO:0000256" key="6">
    <source>
        <dbReference type="ARBA" id="ARBA00022840"/>
    </source>
</evidence>
<feature type="transmembrane region" description="Helical" evidence="10">
    <location>
        <begin position="270"/>
        <end position="290"/>
    </location>
</feature>
<dbReference type="InterPro" id="IPR003593">
    <property type="entry name" value="AAA+_ATPase"/>
</dbReference>
<accession>A0A3Q9IBT7</accession>
<dbReference type="GO" id="GO:0098796">
    <property type="term" value="C:membrane protein complex"/>
    <property type="evidence" value="ECO:0007669"/>
    <property type="project" value="UniProtKB-ARBA"/>
</dbReference>